<reference evidence="1" key="1">
    <citation type="journal article" date="2013" name="J. Plant Res.">
        <title>Effect of fungi and light on seed germination of three Opuntia species from semiarid lands of central Mexico.</title>
        <authorList>
            <person name="Delgado-Sanchez P."/>
            <person name="Jimenez-Bremont J.F."/>
            <person name="Guerrero-Gonzalez Mde L."/>
            <person name="Flores J."/>
        </authorList>
    </citation>
    <scope>NUCLEOTIDE SEQUENCE</scope>
    <source>
        <tissue evidence="1">Cladode</tissue>
    </source>
</reference>
<dbReference type="AlphaFoldDB" id="A0A7C8YTW5"/>
<protein>
    <submittedName>
        <fullName evidence="1">Chloroplast protein-transporting ATPase</fullName>
    </submittedName>
</protein>
<proteinExistence type="predicted"/>
<sequence length="136" mass="15804">MTTDEDSEKIGGEKLEGNVYLKDVLREYKGKLYAPEQMFQANLSEEEEFDRNFETSPRMSYEEFMKCLERGKVKLLTLKEQSGVISGIGFRDFIVELKESPGDKSLRRTKWAMRLEADLANALLEEYKGPQYEIET</sequence>
<organism evidence="1">
    <name type="scientific">Opuntia streptacantha</name>
    <name type="common">Prickly pear cactus</name>
    <name type="synonym">Opuntia cardona</name>
    <dbReference type="NCBI Taxonomy" id="393608"/>
    <lineage>
        <taxon>Eukaryota</taxon>
        <taxon>Viridiplantae</taxon>
        <taxon>Streptophyta</taxon>
        <taxon>Embryophyta</taxon>
        <taxon>Tracheophyta</taxon>
        <taxon>Spermatophyta</taxon>
        <taxon>Magnoliopsida</taxon>
        <taxon>eudicotyledons</taxon>
        <taxon>Gunneridae</taxon>
        <taxon>Pentapetalae</taxon>
        <taxon>Caryophyllales</taxon>
        <taxon>Cactineae</taxon>
        <taxon>Cactaceae</taxon>
        <taxon>Opuntioideae</taxon>
        <taxon>Opuntia</taxon>
    </lineage>
</organism>
<dbReference type="EMBL" id="GISG01056843">
    <property type="protein sequence ID" value="MBA4626512.1"/>
    <property type="molecule type" value="Transcribed_RNA"/>
</dbReference>
<dbReference type="EMBL" id="GISG01056838">
    <property type="protein sequence ID" value="MBA4626507.1"/>
    <property type="molecule type" value="Transcribed_RNA"/>
</dbReference>
<reference evidence="1" key="2">
    <citation type="submission" date="2020-07" db="EMBL/GenBank/DDBJ databases">
        <authorList>
            <person name="Vera ALvarez R."/>
            <person name="Arias-Moreno D.M."/>
            <person name="Jimenez-Jacinto V."/>
            <person name="Jimenez-Bremont J.F."/>
            <person name="Swaminathan K."/>
            <person name="Moose S.P."/>
            <person name="Guerrero-Gonzalez M.L."/>
            <person name="Marino-Ramirez L."/>
            <person name="Landsman D."/>
            <person name="Rodriguez-Kessler M."/>
            <person name="Delgado-Sanchez P."/>
        </authorList>
    </citation>
    <scope>NUCLEOTIDE SEQUENCE</scope>
    <source>
        <tissue evidence="1">Cladode</tissue>
    </source>
</reference>
<accession>A0A7C8YTW5</accession>
<evidence type="ECO:0000313" key="1">
    <source>
        <dbReference type="EMBL" id="MBA4626512.1"/>
    </source>
</evidence>
<name>A0A7C8YTW5_OPUST</name>